<feature type="compositionally biased region" description="Basic and acidic residues" evidence="1">
    <location>
        <begin position="289"/>
        <end position="302"/>
    </location>
</feature>
<keyword evidence="2" id="KW-0472">Membrane</keyword>
<reference evidence="4" key="1">
    <citation type="submission" date="2016-06" db="EMBL/GenBank/DDBJ databases">
        <authorList>
            <person name="Varghese N."/>
        </authorList>
    </citation>
    <scope>NUCLEOTIDE SEQUENCE [LARGE SCALE GENOMIC DNA]</scope>
    <source>
        <strain evidence="4">DSM 46123</strain>
    </source>
</reference>
<dbReference type="AlphaFoldDB" id="A0A1C6SEM6"/>
<dbReference type="Proteomes" id="UP000198906">
    <property type="component" value="Unassembled WGS sequence"/>
</dbReference>
<protein>
    <submittedName>
        <fullName evidence="3">Uncharacterized protein</fullName>
    </submittedName>
</protein>
<keyword evidence="2" id="KW-0812">Transmembrane</keyword>
<dbReference type="EMBL" id="FMHU01000002">
    <property type="protein sequence ID" value="SCL27945.1"/>
    <property type="molecule type" value="Genomic_DNA"/>
</dbReference>
<evidence type="ECO:0000313" key="3">
    <source>
        <dbReference type="EMBL" id="SCL27945.1"/>
    </source>
</evidence>
<accession>A0A1C6SEM6</accession>
<evidence type="ECO:0000256" key="1">
    <source>
        <dbReference type="SAM" id="MobiDB-lite"/>
    </source>
</evidence>
<feature type="transmembrane region" description="Helical" evidence="2">
    <location>
        <begin position="6"/>
        <end position="31"/>
    </location>
</feature>
<proteinExistence type="predicted"/>
<feature type="transmembrane region" description="Helical" evidence="2">
    <location>
        <begin position="84"/>
        <end position="101"/>
    </location>
</feature>
<evidence type="ECO:0000256" key="2">
    <source>
        <dbReference type="SAM" id="Phobius"/>
    </source>
</evidence>
<feature type="transmembrane region" description="Helical" evidence="2">
    <location>
        <begin position="51"/>
        <end position="72"/>
    </location>
</feature>
<feature type="transmembrane region" description="Helical" evidence="2">
    <location>
        <begin position="175"/>
        <end position="196"/>
    </location>
</feature>
<feature type="region of interest" description="Disordered" evidence="1">
    <location>
        <begin position="280"/>
        <end position="302"/>
    </location>
</feature>
<organism evidence="3 4">
    <name type="scientific">Micromonospora inyonensis</name>
    <dbReference type="NCBI Taxonomy" id="47866"/>
    <lineage>
        <taxon>Bacteria</taxon>
        <taxon>Bacillati</taxon>
        <taxon>Actinomycetota</taxon>
        <taxon>Actinomycetes</taxon>
        <taxon>Micromonosporales</taxon>
        <taxon>Micromonosporaceae</taxon>
        <taxon>Micromonospora</taxon>
    </lineage>
</organism>
<feature type="transmembrane region" description="Helical" evidence="2">
    <location>
        <begin position="208"/>
        <end position="227"/>
    </location>
</feature>
<dbReference type="STRING" id="47866.GA0074694_4959"/>
<name>A0A1C6SEM6_9ACTN</name>
<gene>
    <name evidence="3" type="ORF">GA0074694_4959</name>
</gene>
<keyword evidence="2" id="KW-1133">Transmembrane helix</keyword>
<sequence length="302" mass="33091">MAILLALVVLAVVAFLLAMMMGIWELATWLVQLPFLRRAERRWHAIPHDRWITVATIPLATVYGGILLSYGVNLLSDADGGRTLLGAVMVAFGIGVTGWYLSRHAAGAYQRPAPQIRNRQVIAAAATALAHRPPPDLRSLEAHRVALLRVNRFGERLATATDGGWRDAWRRERRWLAVLAVVVAAAPLPTLAVSVWRLATRPPTAGRLGAVAMLVGTVVVVLLAMGSRRYRLRRERRLLGRELPQASADLLGRMFDPTRGERVPAPVLAEIAETLRRVYGHGSRPDPTAADRGDGRHAGPVR</sequence>
<evidence type="ECO:0000313" key="4">
    <source>
        <dbReference type="Proteomes" id="UP000198906"/>
    </source>
</evidence>
<dbReference type="RefSeq" id="WP_091462252.1">
    <property type="nucleotide sequence ID" value="NZ_FMHU01000002.1"/>
</dbReference>
<keyword evidence="4" id="KW-1185">Reference proteome</keyword>